<evidence type="ECO:0000313" key="2">
    <source>
        <dbReference type="Proteomes" id="UP001349343"/>
    </source>
</evidence>
<dbReference type="Proteomes" id="UP001349343">
    <property type="component" value="Segment"/>
</dbReference>
<sequence>MNTKFPINGRYTTLGDLIHEYGKYSNYPDTGYTTDSGAVFQNTNLWDTANYPMPFVQLIYAGDPTNNQNGLYPYNVVWFDTVYGNQVDSTTKRMKIVQEQDSSLLNFDTPVFADDIKNKDAIRTGRFKFRFIIPDIAPNNPDHYYYNYKTSDNESVVIYALRNLLEITDSSIYYFGNGSNDVFQIDTSNNFLPLFNISEVNLQKYIFEIESNEIKSVKADAYKYLGDYFWTVMYVQHENYTSKVKYHDGFTVNKSDFPTSVNTNLHQYIMKSTYSAVTNKSSEQVLKDLATAMYRSVSNNTDEKPNYKYTYDGRNSFEKTFYFLSLFLNSQRFFVSHVTSFEYVNISNMSYSLSQPILRCDLGLFRIIEYVTISKAVQTTGTILPPWPLTEKTRIDIAITYKIKYKDIQNEKDGNSIISFTLRDLWDIRTNTNTPNEEGMIKRWIRLVEPGKYAEEHKGIIGKDFVTDDSSPAFEQTEAFGSNHFLQPIDMNKDSYSDCSLGTMKWPFDRELEVANEGALNKLAGNTDSENNYSSTANTSTLDGNTWDELRDKNLSPFGYLRIYDYIDNKQTNSSFIINVPILRCNNWWYTESESASIDTAVISSYFDTIYYDAQISEPEPKIGIYTNTYAFGNDPTNIQTILDKLNTLPIAAPSLMGSEDIKQYFGSKIGRAKKLVFASGASKIDPNSTTESTYTSDNTLYFELMNSALGAWSIKSSNEYITSRMQDSNVVAQYEVKKDYRTPTSGIYTLGRVYIDVNENGTPKNETKCFYFKVTNADHAKGSKIKVKFLKYTDNDSKSSSGENKLGFIQHDKISASFVIYNYKTKDTITGLGTSAASNTLTINTQLGDGLETTDLTIINDDYNNFVLSSIESSESYILTKHHDTNDRLGLLHLFHYGLNKNNNPVVYFKNPDKMFDYPYPSVINDDTNLSSVSFQPISLGYKFISGNNLLTSDRTLYFALNNIVAFLHVNNSTSIDTSGDVVNCPDISFTHTGIDYISTTGKQGIYNITAANPGNVLSFVTDDLILTTKDISVSVNNSQTLSEYLSDLSKNNILISLIISIYQFGDGQEVTFSNPPRRTVQVSTNTQDNYKLEFLEPNKLYILKYRISQYKANTPGDTFTVTLATSGYRGTKSSNILIHCIEIPQDNGTALTIGDPTIYEPTDNINDQINAYNNTFPNDSSIYISVPSQSEAISSDGTIKYNVHTGWDVDGKPFGKSMNDGVSASEYKSILISNKSIVNGASVYLAQRTVYAIFDDTTSSV</sequence>
<proteinExistence type="predicted"/>
<name>A0ABZ0Z508_9CAUD</name>
<organism evidence="1 2">
    <name type="scientific">phage Lak_Megaphage_RVC_JS4_GC31</name>
    <dbReference type="NCBI Taxonomy" id="3109228"/>
    <lineage>
        <taxon>Viruses</taxon>
        <taxon>Duplodnaviria</taxon>
        <taxon>Heunggongvirae</taxon>
        <taxon>Uroviricota</taxon>
        <taxon>Caudoviricetes</taxon>
        <taxon>Caudoviricetes code 15 clade</taxon>
    </lineage>
</organism>
<reference evidence="1 2" key="1">
    <citation type="submission" date="2023-11" db="EMBL/GenBank/DDBJ databases">
        <authorList>
            <person name="Cook R."/>
            <person name="Crisci M."/>
            <person name="Pye H."/>
            <person name="Adriaenssens E."/>
            <person name="Santini J."/>
        </authorList>
    </citation>
    <scope>NUCLEOTIDE SEQUENCE [LARGE SCALE GENOMIC DNA]</scope>
    <source>
        <strain evidence="1">Lak_Megaphage_RVC_JS4_GC31</strain>
    </source>
</reference>
<keyword evidence="2" id="KW-1185">Reference proteome</keyword>
<dbReference type="EMBL" id="OR769222">
    <property type="protein sequence ID" value="WQJ53164.1"/>
    <property type="molecule type" value="Genomic_DNA"/>
</dbReference>
<accession>A0ABZ0Z508</accession>
<evidence type="ECO:0000313" key="1">
    <source>
        <dbReference type="EMBL" id="WQJ53164.1"/>
    </source>
</evidence>
<protein>
    <submittedName>
        <fullName evidence="1">Uncharacterized protein</fullName>
    </submittedName>
</protein>